<sequence>MDFFSFLKGKFLVSNLDLKIKEDNQEIFFKISEEFIKKNLKSKKINLFWKYSKINKKNFFRKNLKTRKKFFLKKEQPIQNQLIKKREKTLFNWNKKKNFFLPTDLETFSNLEKFSQGGTDTEKRIREKILDCLEKNSKIFSVDPRNPSLNLKEIQKQRKNLNNSVKKRDQVKINPKKSGKEAIQGEKNEKFIIVLLKAILNNLGKIFFEI</sequence>
<evidence type="ECO:0000313" key="1">
    <source>
        <dbReference type="EMBL" id="ABW97969.1"/>
    </source>
</evidence>
<gene>
    <name evidence="1" type="ORF">HAN_1g129</name>
</gene>
<dbReference type="RefSeq" id="XP_001712294.1">
    <property type="nucleotide sequence ID" value="XM_001712242.1"/>
</dbReference>
<keyword evidence="1" id="KW-0542">Nucleomorph</keyword>
<proteinExistence type="predicted"/>
<dbReference type="Proteomes" id="UP000243127">
    <property type="component" value="Nucleomorph 1"/>
</dbReference>
<dbReference type="GeneID" id="5739581"/>
<geneLocation type="nucleomorph" evidence="1"/>
<dbReference type="AlphaFoldDB" id="A9BKD6"/>
<protein>
    <submittedName>
        <fullName evidence="1">Uncharacterized protein</fullName>
    </submittedName>
</protein>
<reference evidence="1 2" key="1">
    <citation type="journal article" date="2007" name="Proc. Natl. Acad. Sci. U.S.A.">
        <title>Nucleomorph genome of Hemiselmis andersenii reveals complete intron loss and compaction as a driver of protein structure and function.</title>
        <authorList>
            <person name="Lane C.E."/>
            <person name="van den Heuvel K."/>
            <person name="Kozera C."/>
            <person name="Curtis B.A."/>
            <person name="Parsons B.J."/>
            <person name="Bowman S."/>
            <person name="Archibald J.M."/>
        </authorList>
    </citation>
    <scope>NUCLEOTIDE SEQUENCE [LARGE SCALE GENOMIC DNA]</scope>
    <source>
        <strain evidence="1 2">CCMP644</strain>
    </source>
</reference>
<accession>A9BKD6</accession>
<organism evidence="1 2">
    <name type="scientific">Hemiselmis andersenii</name>
    <name type="common">Cryptophyte alga</name>
    <dbReference type="NCBI Taxonomy" id="464988"/>
    <lineage>
        <taxon>Eukaryota</taxon>
        <taxon>Cryptophyceae</taxon>
        <taxon>Cryptomonadales</taxon>
        <taxon>Hemiselmidaceae</taxon>
        <taxon>Hemiselmis</taxon>
    </lineage>
</organism>
<dbReference type="EMBL" id="CP000881">
    <property type="protein sequence ID" value="ABW97969.1"/>
    <property type="molecule type" value="Genomic_DNA"/>
</dbReference>
<evidence type="ECO:0000313" key="2">
    <source>
        <dbReference type="Proteomes" id="UP000243127"/>
    </source>
</evidence>
<name>A9BKD6_HEMAN</name>